<feature type="transmembrane region" description="Helical" evidence="2">
    <location>
        <begin position="87"/>
        <end position="113"/>
    </location>
</feature>
<evidence type="ECO:0000313" key="3">
    <source>
        <dbReference type="EMBL" id="PIR88930.1"/>
    </source>
</evidence>
<organism evidence="3 4">
    <name type="scientific">Candidatus Harrisonbacteria bacterium CG10_big_fil_rev_8_21_14_0_10_40_38</name>
    <dbReference type="NCBI Taxonomy" id="1974583"/>
    <lineage>
        <taxon>Bacteria</taxon>
        <taxon>Candidatus Harrisoniibacteriota</taxon>
    </lineage>
</organism>
<gene>
    <name evidence="3" type="ORF">COU07_03470</name>
</gene>
<keyword evidence="2" id="KW-1133">Transmembrane helix</keyword>
<evidence type="ECO:0000256" key="1">
    <source>
        <dbReference type="SAM" id="MobiDB-lite"/>
    </source>
</evidence>
<proteinExistence type="predicted"/>
<keyword evidence="2" id="KW-0472">Membrane</keyword>
<reference evidence="4" key="1">
    <citation type="submission" date="2017-09" db="EMBL/GenBank/DDBJ databases">
        <title>Depth-based differentiation of microbial function through sediment-hosted aquifers and enrichment of novel symbionts in the deep terrestrial subsurface.</title>
        <authorList>
            <person name="Probst A.J."/>
            <person name="Ladd B."/>
            <person name="Jarett J.K."/>
            <person name="Geller-Mcgrath D.E."/>
            <person name="Sieber C.M.K."/>
            <person name="Emerson J.B."/>
            <person name="Anantharaman K."/>
            <person name="Thomas B.C."/>
            <person name="Malmstrom R."/>
            <person name="Stieglmeier M."/>
            <person name="Klingl A."/>
            <person name="Woyke T."/>
            <person name="Ryan C.M."/>
            <person name="Banfield J.F."/>
        </authorList>
    </citation>
    <scope>NUCLEOTIDE SEQUENCE [LARGE SCALE GENOMIC DNA]</scope>
</reference>
<keyword evidence="2" id="KW-0812">Transmembrane</keyword>
<feature type="region of interest" description="Disordered" evidence="1">
    <location>
        <begin position="1"/>
        <end position="80"/>
    </location>
</feature>
<evidence type="ECO:0000256" key="2">
    <source>
        <dbReference type="SAM" id="Phobius"/>
    </source>
</evidence>
<name>A0A2H0URA8_9BACT</name>
<dbReference type="EMBL" id="PFAZ01000009">
    <property type="protein sequence ID" value="PIR88930.1"/>
    <property type="molecule type" value="Genomic_DNA"/>
</dbReference>
<accession>A0A2H0URA8</accession>
<dbReference type="AlphaFoldDB" id="A0A2H0URA8"/>
<sequence>MDQNNQNPGGVGAPPSSEVGIRTMGSDTNSVQRGDAAPMPESVLPPQSEKEAFFKPETQSTMPSSNNGSTGAEVGSQPEGNKGGKKWLFWVVFGVVIIGVGLLGYFVVGPLLFPETAVVESPKPTPTEQAMVHNTYLLGQSDASSEVRLSNILSATISTNLQAISVTKLPSGSLQEIVVKDSAGSQVPWSSYLSAYLPALAADQIKNWFENDFTAFLYYTDDGVWPGYIAKVKNGVNIDEVKSNMNAMESADLSGFYLANPGNGQDFKSGQLNSFQTRYKVFSEKGASFNYAFVNNYLVISTSFDGLKKAVTLLGY</sequence>
<protein>
    <submittedName>
        <fullName evidence="3">Uncharacterized protein</fullName>
    </submittedName>
</protein>
<dbReference type="Proteomes" id="UP000231157">
    <property type="component" value="Unassembled WGS sequence"/>
</dbReference>
<evidence type="ECO:0000313" key="4">
    <source>
        <dbReference type="Proteomes" id="UP000231157"/>
    </source>
</evidence>
<feature type="compositionally biased region" description="Polar residues" evidence="1">
    <location>
        <begin position="57"/>
        <end position="70"/>
    </location>
</feature>
<comment type="caution">
    <text evidence="3">The sequence shown here is derived from an EMBL/GenBank/DDBJ whole genome shotgun (WGS) entry which is preliminary data.</text>
</comment>